<dbReference type="Pfam" id="PF07715">
    <property type="entry name" value="Plug"/>
    <property type="match status" value="1"/>
</dbReference>
<name>A0ABY3MSV1_9GAMM</name>
<evidence type="ECO:0000256" key="5">
    <source>
        <dbReference type="ARBA" id="ARBA00022496"/>
    </source>
</evidence>
<dbReference type="InterPro" id="IPR000531">
    <property type="entry name" value="Beta-barrel_TonB"/>
</dbReference>
<keyword evidence="12 19" id="KW-0675">Receptor</keyword>
<evidence type="ECO:0000256" key="13">
    <source>
        <dbReference type="ARBA" id="ARBA00023237"/>
    </source>
</evidence>
<evidence type="ECO:0000256" key="3">
    <source>
        <dbReference type="ARBA" id="ARBA00022448"/>
    </source>
</evidence>
<keyword evidence="6 14" id="KW-0812">Transmembrane</keyword>
<keyword evidence="5" id="KW-0410">Iron transport</keyword>
<dbReference type="InterPro" id="IPR010105">
    <property type="entry name" value="TonB_sidphr_rcpt"/>
</dbReference>
<evidence type="ECO:0000259" key="18">
    <source>
        <dbReference type="Pfam" id="PF07715"/>
    </source>
</evidence>
<dbReference type="PANTHER" id="PTHR32552">
    <property type="entry name" value="FERRICHROME IRON RECEPTOR-RELATED"/>
    <property type="match status" value="1"/>
</dbReference>
<keyword evidence="9" id="KW-0406">Ion transport</keyword>
<dbReference type="Pfam" id="PF00593">
    <property type="entry name" value="TonB_dep_Rec_b-barrel"/>
    <property type="match status" value="1"/>
</dbReference>
<keyword evidence="7 16" id="KW-0732">Signal</keyword>
<dbReference type="Proteomes" id="UP000815846">
    <property type="component" value="Unassembled WGS sequence"/>
</dbReference>
<evidence type="ECO:0000256" key="9">
    <source>
        <dbReference type="ARBA" id="ARBA00023065"/>
    </source>
</evidence>
<reference evidence="19 20" key="1">
    <citation type="submission" date="2019-08" db="EMBL/GenBank/DDBJ databases">
        <title>Microbe sample from Colwellia echini.</title>
        <authorList>
            <person name="Christiansen L."/>
            <person name="Pathiraja D."/>
            <person name="Schultz-Johansen M."/>
            <person name="Choi I.-G."/>
            <person name="Stougaard P."/>
        </authorList>
    </citation>
    <scope>NUCLEOTIDE SEQUENCE [LARGE SCALE GENOMIC DNA]</scope>
    <source>
        <strain evidence="19 20">A3</strain>
    </source>
</reference>
<dbReference type="InterPro" id="IPR039426">
    <property type="entry name" value="TonB-dep_rcpt-like"/>
</dbReference>
<feature type="domain" description="TonB-dependent receptor-like beta-barrel" evidence="17">
    <location>
        <begin position="268"/>
        <end position="684"/>
    </location>
</feature>
<dbReference type="InterPro" id="IPR012910">
    <property type="entry name" value="Plug_dom"/>
</dbReference>
<feature type="chain" id="PRO_5046014231" evidence="16">
    <location>
        <begin position="24"/>
        <end position="714"/>
    </location>
</feature>
<keyword evidence="11 14" id="KW-0472">Membrane</keyword>
<keyword evidence="20" id="KW-1185">Reference proteome</keyword>
<dbReference type="CDD" id="cd01347">
    <property type="entry name" value="ligand_gated_channel"/>
    <property type="match status" value="1"/>
</dbReference>
<dbReference type="InterPro" id="IPR037066">
    <property type="entry name" value="Plug_dom_sf"/>
</dbReference>
<protein>
    <submittedName>
        <fullName evidence="19">TonB-dependent siderophore receptor</fullName>
    </submittedName>
</protein>
<evidence type="ECO:0000256" key="15">
    <source>
        <dbReference type="RuleBase" id="RU003357"/>
    </source>
</evidence>
<dbReference type="Gene3D" id="2.170.130.10">
    <property type="entry name" value="TonB-dependent receptor, plug domain"/>
    <property type="match status" value="1"/>
</dbReference>
<evidence type="ECO:0000256" key="7">
    <source>
        <dbReference type="ARBA" id="ARBA00022729"/>
    </source>
</evidence>
<dbReference type="NCBIfam" id="TIGR01783">
    <property type="entry name" value="TonB-siderophor"/>
    <property type="match status" value="1"/>
</dbReference>
<evidence type="ECO:0000256" key="14">
    <source>
        <dbReference type="PROSITE-ProRule" id="PRU01360"/>
    </source>
</evidence>
<dbReference type="Gene3D" id="2.40.170.20">
    <property type="entry name" value="TonB-dependent receptor, beta-barrel domain"/>
    <property type="match status" value="1"/>
</dbReference>
<evidence type="ECO:0000259" key="17">
    <source>
        <dbReference type="Pfam" id="PF00593"/>
    </source>
</evidence>
<dbReference type="InterPro" id="IPR036942">
    <property type="entry name" value="Beta-barrel_TonB_sf"/>
</dbReference>
<dbReference type="PROSITE" id="PS52016">
    <property type="entry name" value="TONB_DEPENDENT_REC_3"/>
    <property type="match status" value="1"/>
</dbReference>
<feature type="domain" description="TonB-dependent receptor plug" evidence="18">
    <location>
        <begin position="75"/>
        <end position="172"/>
    </location>
</feature>
<gene>
    <name evidence="19" type="ORF">CWS31_016575</name>
</gene>
<feature type="signal peptide" evidence="16">
    <location>
        <begin position="1"/>
        <end position="23"/>
    </location>
</feature>
<evidence type="ECO:0000256" key="10">
    <source>
        <dbReference type="ARBA" id="ARBA00023077"/>
    </source>
</evidence>
<evidence type="ECO:0000256" key="4">
    <source>
        <dbReference type="ARBA" id="ARBA00022452"/>
    </source>
</evidence>
<comment type="similarity">
    <text evidence="2 14 15">Belongs to the TonB-dependent receptor family.</text>
</comment>
<evidence type="ECO:0000313" key="20">
    <source>
        <dbReference type="Proteomes" id="UP000815846"/>
    </source>
</evidence>
<sequence>MLKNKISIAVSVALLSITPQVFAEDSAVTQADNTQIETKNNTDKKGVEVIKVTGNYFNNYKVNDASGAMRTNASLLETAQSVSVIPEVVIDEQLATTLGEVLANDASLSPGSKQRNREVFYSRGFELSSSTGYLRDGHQHWSHYQQPIETLQRVEVIKGPSSALYGQSGPGGLINMVTKQPTEKTLFDISADTDQNGSTRFMMDAGGRITEDFGYRAVLVKQDVKYDREYQDNDQRERDRFLGSLVLDYAITDNLNFNIYYDQTEDEAGLDTGGWLDDNGDLIGDEKTIYDFSWAFTDITVKNMGGKVTYFFNPQWAVKVGYNEQTFERQRFESSPNQSSYSPEDMSYKSAPYDRFDDWQFKTAFIDLTGEFSIGSSQHQVLLGMNSLDYYYGQKRVDPASDDPFAGHVVGQAEPAKPNINYATDDTVSETEYDYYGIYFQDLVTFNDHWQVTFGGRFDQQKKEGANSESFVPKFGVLYHPINDATVYVNYSEGFEPASSETLDNVDDANHGMELDAVTSEQIEVGAKWQVSERLLLETAVFDIKKSGASITENLVDDLDFETITTQAGLQRHQGLELSAQGAVTDTLFLMASTMYLDAVYEKDQTYQGKRPVDAPKWSASIWSRYEVTEVIALNAGIFYQGERFADSDNTIVKDGYTRVDFGATFSTLVSDTVIDFRFNIENLLDTDYLAGGGVNNVSIGDGRTARFEVKASF</sequence>
<dbReference type="EMBL" id="PJAI02000033">
    <property type="protein sequence ID" value="TYK64275.1"/>
    <property type="molecule type" value="Genomic_DNA"/>
</dbReference>
<evidence type="ECO:0000256" key="8">
    <source>
        <dbReference type="ARBA" id="ARBA00023004"/>
    </source>
</evidence>
<evidence type="ECO:0000256" key="11">
    <source>
        <dbReference type="ARBA" id="ARBA00023136"/>
    </source>
</evidence>
<evidence type="ECO:0000313" key="19">
    <source>
        <dbReference type="EMBL" id="TYK64275.1"/>
    </source>
</evidence>
<evidence type="ECO:0000256" key="1">
    <source>
        <dbReference type="ARBA" id="ARBA00004571"/>
    </source>
</evidence>
<dbReference type="RefSeq" id="WP_101343762.1">
    <property type="nucleotide sequence ID" value="NZ_PJAI02000033.1"/>
</dbReference>
<keyword evidence="10 15" id="KW-0798">TonB box</keyword>
<keyword evidence="4 14" id="KW-1134">Transmembrane beta strand</keyword>
<evidence type="ECO:0000256" key="16">
    <source>
        <dbReference type="SAM" id="SignalP"/>
    </source>
</evidence>
<dbReference type="SUPFAM" id="SSF56935">
    <property type="entry name" value="Porins"/>
    <property type="match status" value="1"/>
</dbReference>
<evidence type="ECO:0000256" key="12">
    <source>
        <dbReference type="ARBA" id="ARBA00023170"/>
    </source>
</evidence>
<evidence type="ECO:0000256" key="6">
    <source>
        <dbReference type="ARBA" id="ARBA00022692"/>
    </source>
</evidence>
<dbReference type="PANTHER" id="PTHR32552:SF68">
    <property type="entry name" value="FERRICHROME OUTER MEMBRANE TRANSPORTER_PHAGE RECEPTOR"/>
    <property type="match status" value="1"/>
</dbReference>
<keyword evidence="3 14" id="KW-0813">Transport</keyword>
<evidence type="ECO:0000256" key="2">
    <source>
        <dbReference type="ARBA" id="ARBA00009810"/>
    </source>
</evidence>
<organism evidence="19 20">
    <name type="scientific">Colwellia echini</name>
    <dbReference type="NCBI Taxonomy" id="1982103"/>
    <lineage>
        <taxon>Bacteria</taxon>
        <taxon>Pseudomonadati</taxon>
        <taxon>Pseudomonadota</taxon>
        <taxon>Gammaproteobacteria</taxon>
        <taxon>Alteromonadales</taxon>
        <taxon>Colwelliaceae</taxon>
        <taxon>Colwellia</taxon>
    </lineage>
</organism>
<keyword evidence="13 14" id="KW-0998">Cell outer membrane</keyword>
<accession>A0ABY3MSV1</accession>
<comment type="caution">
    <text evidence="19">The sequence shown here is derived from an EMBL/GenBank/DDBJ whole genome shotgun (WGS) entry which is preliminary data.</text>
</comment>
<proteinExistence type="inferred from homology"/>
<comment type="subcellular location">
    <subcellularLocation>
        <location evidence="1 14">Cell outer membrane</location>
        <topology evidence="1 14">Multi-pass membrane protein</topology>
    </subcellularLocation>
</comment>
<keyword evidence="8" id="KW-0408">Iron</keyword>